<dbReference type="Proteomes" id="UP000095544">
    <property type="component" value="Unassembled WGS sequence"/>
</dbReference>
<feature type="domain" description="Carbohydrate kinase PfkB" evidence="4">
    <location>
        <begin position="16"/>
        <end position="276"/>
    </location>
</feature>
<accession>A0A174GPT8</accession>
<dbReference type="InterPro" id="IPR011611">
    <property type="entry name" value="PfkB_dom"/>
</dbReference>
<evidence type="ECO:0000256" key="1">
    <source>
        <dbReference type="ARBA" id="ARBA00010688"/>
    </source>
</evidence>
<sequence>MKYDVSVVGFGDNVVDIYTHTNTQYPGGNCVNFAVYSKMFGARRSAYMGYFGDDLNADHVISALRTEQIELVKCKKIHGENGYSRCKLEDGDRVFLDYNEGGVRSRHIYELDEFDLEYLAQFDLVHCGNYCYMESQLSKIKEAGIPLSFDFSDDSTDEYYEKNAPLVTYAFCSFDGTDKEVRQHLKKVAAFGPEIVCASRGAQGCMLYSDGKFYTQKAAPLEKVVDTMGAGDSLLTTFMVGYLDAVKHGADREEALTGSIAKAAGFAANVCQMEGAFGYGKEVLIDKLRA</sequence>
<dbReference type="PANTHER" id="PTHR43085">
    <property type="entry name" value="HEXOKINASE FAMILY MEMBER"/>
    <property type="match status" value="1"/>
</dbReference>
<dbReference type="GO" id="GO:0016301">
    <property type="term" value="F:kinase activity"/>
    <property type="evidence" value="ECO:0007669"/>
    <property type="project" value="UniProtKB-KW"/>
</dbReference>
<evidence type="ECO:0000259" key="4">
    <source>
        <dbReference type="Pfam" id="PF00294"/>
    </source>
</evidence>
<keyword evidence="2 5" id="KW-0808">Transferase</keyword>
<reference evidence="5 6" key="1">
    <citation type="submission" date="2015-09" db="EMBL/GenBank/DDBJ databases">
        <authorList>
            <consortium name="Pathogen Informatics"/>
        </authorList>
    </citation>
    <scope>NUCLEOTIDE SEQUENCE [LARGE SCALE GENOMIC DNA]</scope>
    <source>
        <strain evidence="5 6">2789STDY5834876</strain>
    </source>
</reference>
<evidence type="ECO:0000313" key="6">
    <source>
        <dbReference type="Proteomes" id="UP000095544"/>
    </source>
</evidence>
<dbReference type="OrthoDB" id="9775849at2"/>
<dbReference type="RefSeq" id="WP_025656069.1">
    <property type="nucleotide sequence ID" value="NZ_BQNQ01000001.1"/>
</dbReference>
<evidence type="ECO:0000256" key="3">
    <source>
        <dbReference type="ARBA" id="ARBA00022777"/>
    </source>
</evidence>
<dbReference type="InterPro" id="IPR029056">
    <property type="entry name" value="Ribokinase-like"/>
</dbReference>
<dbReference type="STRING" id="39482.ERS852491_02792"/>
<organism evidence="5 6">
    <name type="scientific">Faecalicatena contorta</name>
    <dbReference type="NCBI Taxonomy" id="39482"/>
    <lineage>
        <taxon>Bacteria</taxon>
        <taxon>Bacillati</taxon>
        <taxon>Bacillota</taxon>
        <taxon>Clostridia</taxon>
        <taxon>Lachnospirales</taxon>
        <taxon>Lachnospiraceae</taxon>
        <taxon>Faecalicatena</taxon>
    </lineage>
</organism>
<dbReference type="AlphaFoldDB" id="A0A174GPT8"/>
<evidence type="ECO:0000256" key="2">
    <source>
        <dbReference type="ARBA" id="ARBA00022679"/>
    </source>
</evidence>
<comment type="similarity">
    <text evidence="1">Belongs to the carbohydrate kinase PfkB family.</text>
</comment>
<dbReference type="PANTHER" id="PTHR43085:SF41">
    <property type="entry name" value="FRUCTOSELYSINE 6-KINASE"/>
    <property type="match status" value="1"/>
</dbReference>
<proteinExistence type="inferred from homology"/>
<dbReference type="Gene3D" id="3.40.1190.20">
    <property type="match status" value="1"/>
</dbReference>
<dbReference type="EMBL" id="CYZU01000025">
    <property type="protein sequence ID" value="CUO62950.1"/>
    <property type="molecule type" value="Genomic_DNA"/>
</dbReference>
<name>A0A174GPT8_9FIRM</name>
<protein>
    <submittedName>
        <fullName evidence="5">Fructosamine kinase frlD</fullName>
        <ecNumber evidence="5">2.7.1.-</ecNumber>
    </submittedName>
</protein>
<evidence type="ECO:0000313" key="5">
    <source>
        <dbReference type="EMBL" id="CUO62950.1"/>
    </source>
</evidence>
<keyword evidence="3 5" id="KW-0418">Kinase</keyword>
<dbReference type="Pfam" id="PF00294">
    <property type="entry name" value="PfkB"/>
    <property type="match status" value="1"/>
</dbReference>
<dbReference type="InterPro" id="IPR050306">
    <property type="entry name" value="PfkB_Carbo_kinase"/>
</dbReference>
<gene>
    <name evidence="5" type="primary">frlD</name>
    <name evidence="5" type="ORF">ERS852491_02792</name>
</gene>
<dbReference type="EC" id="2.7.1.-" evidence="5"/>
<dbReference type="GeneID" id="93335697"/>
<dbReference type="SUPFAM" id="SSF53613">
    <property type="entry name" value="Ribokinase-like"/>
    <property type="match status" value="1"/>
</dbReference>